<feature type="region of interest" description="Disordered" evidence="1">
    <location>
        <begin position="270"/>
        <end position="303"/>
    </location>
</feature>
<feature type="compositionally biased region" description="Basic and acidic residues" evidence="1">
    <location>
        <begin position="279"/>
        <end position="288"/>
    </location>
</feature>
<evidence type="ECO:0000313" key="3">
    <source>
        <dbReference type="Proteomes" id="UP001218188"/>
    </source>
</evidence>
<feature type="region of interest" description="Disordered" evidence="1">
    <location>
        <begin position="1"/>
        <end position="103"/>
    </location>
</feature>
<dbReference type="Proteomes" id="UP001218188">
    <property type="component" value="Unassembled WGS sequence"/>
</dbReference>
<comment type="caution">
    <text evidence="2">The sequence shown here is derived from an EMBL/GenBank/DDBJ whole genome shotgun (WGS) entry which is preliminary data.</text>
</comment>
<evidence type="ECO:0000256" key="1">
    <source>
        <dbReference type="SAM" id="MobiDB-lite"/>
    </source>
</evidence>
<protein>
    <submittedName>
        <fullName evidence="2">Uncharacterized protein</fullName>
    </submittedName>
</protein>
<dbReference type="AlphaFoldDB" id="A0AAD6X2Y9"/>
<proteinExistence type="predicted"/>
<dbReference type="EMBL" id="JARJCM010000039">
    <property type="protein sequence ID" value="KAJ7037043.1"/>
    <property type="molecule type" value="Genomic_DNA"/>
</dbReference>
<organism evidence="2 3">
    <name type="scientific">Mycena alexandri</name>
    <dbReference type="NCBI Taxonomy" id="1745969"/>
    <lineage>
        <taxon>Eukaryota</taxon>
        <taxon>Fungi</taxon>
        <taxon>Dikarya</taxon>
        <taxon>Basidiomycota</taxon>
        <taxon>Agaricomycotina</taxon>
        <taxon>Agaricomycetes</taxon>
        <taxon>Agaricomycetidae</taxon>
        <taxon>Agaricales</taxon>
        <taxon>Marasmiineae</taxon>
        <taxon>Mycenaceae</taxon>
        <taxon>Mycena</taxon>
    </lineage>
</organism>
<keyword evidence="3" id="KW-1185">Reference proteome</keyword>
<reference evidence="2" key="1">
    <citation type="submission" date="2023-03" db="EMBL/GenBank/DDBJ databases">
        <title>Massive genome expansion in bonnet fungi (Mycena s.s.) driven by repeated elements and novel gene families across ecological guilds.</title>
        <authorList>
            <consortium name="Lawrence Berkeley National Laboratory"/>
            <person name="Harder C.B."/>
            <person name="Miyauchi S."/>
            <person name="Viragh M."/>
            <person name="Kuo A."/>
            <person name="Thoen E."/>
            <person name="Andreopoulos B."/>
            <person name="Lu D."/>
            <person name="Skrede I."/>
            <person name="Drula E."/>
            <person name="Henrissat B."/>
            <person name="Morin E."/>
            <person name="Kohler A."/>
            <person name="Barry K."/>
            <person name="LaButti K."/>
            <person name="Morin E."/>
            <person name="Salamov A."/>
            <person name="Lipzen A."/>
            <person name="Mereny Z."/>
            <person name="Hegedus B."/>
            <person name="Baldrian P."/>
            <person name="Stursova M."/>
            <person name="Weitz H."/>
            <person name="Taylor A."/>
            <person name="Grigoriev I.V."/>
            <person name="Nagy L.G."/>
            <person name="Martin F."/>
            <person name="Kauserud H."/>
        </authorList>
    </citation>
    <scope>NUCLEOTIDE SEQUENCE</scope>
    <source>
        <strain evidence="2">CBHHK200</strain>
    </source>
</reference>
<evidence type="ECO:0000313" key="2">
    <source>
        <dbReference type="EMBL" id="KAJ7037043.1"/>
    </source>
</evidence>
<sequence length="303" mass="32248">MSRSPRWTDRRINTVNAASDATAPTSIDNGTHPPHISSSSALHPAPPGPSPSQSGHPPPSTTQPFRRTAPHPPTVLLSTHPPPRAHTVSLRPAMPPVSRQARSLRLVSTPPVSAAPPPRPPLPPPTCALELARRSIELEGELGADAKLGRQKWPGAYTLPSFPAFPCLSSHPLPRPLPVHDARTEFCEESSIVPVTPPPPRAAAAVEHGRSVSFDAFTACSSLHAQRAFSGGFPTPRAHTPLLPSSPSLLSSPHCTPLYTATYHLAPASHTPDNGCLRDSGERRDLVVRRGPLSGKQKAPRRS</sequence>
<name>A0AAD6X2Y9_9AGAR</name>
<feature type="compositionally biased region" description="Low complexity" evidence="1">
    <location>
        <begin position="32"/>
        <end position="43"/>
    </location>
</feature>
<feature type="compositionally biased region" description="Pro residues" evidence="1">
    <location>
        <begin position="44"/>
        <end position="61"/>
    </location>
</feature>
<accession>A0AAD6X2Y9</accession>
<feature type="compositionally biased region" description="Polar residues" evidence="1">
    <location>
        <begin position="13"/>
        <end position="29"/>
    </location>
</feature>
<feature type="compositionally biased region" description="Basic and acidic residues" evidence="1">
    <location>
        <begin position="1"/>
        <end position="12"/>
    </location>
</feature>
<gene>
    <name evidence="2" type="ORF">C8F04DRAFT_1332629</name>
</gene>